<name>A0AAQ3RWP5_VIGMU</name>
<accession>A0AAQ3RWP5</accession>
<reference evidence="1 2" key="1">
    <citation type="journal article" date="2023" name="Life. Sci Alliance">
        <title>Evolutionary insights into 3D genome organization and epigenetic landscape of Vigna mungo.</title>
        <authorList>
            <person name="Junaid A."/>
            <person name="Singh B."/>
            <person name="Bhatia S."/>
        </authorList>
    </citation>
    <scope>NUCLEOTIDE SEQUENCE [LARGE SCALE GENOMIC DNA]</scope>
    <source>
        <strain evidence="1">Urdbean</strain>
    </source>
</reference>
<sequence length="112" mass="13034">MARFLLWNRRTKFFHLELATCFDHSLIFLHHCTFSLTIFFCDDVVLELSPKQEKLKQQPLSKNAISCMSSSTNLFLFDDGVIFAGERREVIGNVCDIKTLSPFLFRVFHSAR</sequence>
<proteinExistence type="predicted"/>
<dbReference type="AlphaFoldDB" id="A0AAQ3RWP5"/>
<keyword evidence="2" id="KW-1185">Reference proteome</keyword>
<dbReference type="Proteomes" id="UP001374535">
    <property type="component" value="Chromosome 6"/>
</dbReference>
<evidence type="ECO:0000313" key="2">
    <source>
        <dbReference type="Proteomes" id="UP001374535"/>
    </source>
</evidence>
<gene>
    <name evidence="1" type="ORF">V8G54_022408</name>
</gene>
<organism evidence="1 2">
    <name type="scientific">Vigna mungo</name>
    <name type="common">Black gram</name>
    <name type="synonym">Phaseolus mungo</name>
    <dbReference type="NCBI Taxonomy" id="3915"/>
    <lineage>
        <taxon>Eukaryota</taxon>
        <taxon>Viridiplantae</taxon>
        <taxon>Streptophyta</taxon>
        <taxon>Embryophyta</taxon>
        <taxon>Tracheophyta</taxon>
        <taxon>Spermatophyta</taxon>
        <taxon>Magnoliopsida</taxon>
        <taxon>eudicotyledons</taxon>
        <taxon>Gunneridae</taxon>
        <taxon>Pentapetalae</taxon>
        <taxon>rosids</taxon>
        <taxon>fabids</taxon>
        <taxon>Fabales</taxon>
        <taxon>Fabaceae</taxon>
        <taxon>Papilionoideae</taxon>
        <taxon>50 kb inversion clade</taxon>
        <taxon>NPAAA clade</taxon>
        <taxon>indigoferoid/millettioid clade</taxon>
        <taxon>Phaseoleae</taxon>
        <taxon>Vigna</taxon>
    </lineage>
</organism>
<evidence type="ECO:0000313" key="1">
    <source>
        <dbReference type="EMBL" id="WVZ09062.1"/>
    </source>
</evidence>
<dbReference type="EMBL" id="CP144695">
    <property type="protein sequence ID" value="WVZ09062.1"/>
    <property type="molecule type" value="Genomic_DNA"/>
</dbReference>
<protein>
    <submittedName>
        <fullName evidence="1">Uncharacterized protein</fullName>
    </submittedName>
</protein>